<evidence type="ECO:0000256" key="1">
    <source>
        <dbReference type="ARBA" id="ARBA00002672"/>
    </source>
</evidence>
<evidence type="ECO:0000256" key="8">
    <source>
        <dbReference type="ARBA" id="ARBA00022989"/>
    </source>
</evidence>
<dbReference type="GO" id="GO:0034257">
    <property type="term" value="F:nicotinamide riboside transmembrane transporter activity"/>
    <property type="evidence" value="ECO:0007669"/>
    <property type="project" value="InterPro"/>
</dbReference>
<evidence type="ECO:0000256" key="3">
    <source>
        <dbReference type="ARBA" id="ARBA00006669"/>
    </source>
</evidence>
<feature type="transmembrane region" description="Helical" evidence="10">
    <location>
        <begin position="88"/>
        <end position="105"/>
    </location>
</feature>
<dbReference type="AlphaFoldDB" id="A0A5B8LP48"/>
<dbReference type="InterPro" id="IPR006419">
    <property type="entry name" value="NMN_transpt_PnuC"/>
</dbReference>
<proteinExistence type="inferred from homology"/>
<feature type="transmembrane region" description="Helical" evidence="10">
    <location>
        <begin position="24"/>
        <end position="44"/>
    </location>
</feature>
<evidence type="ECO:0000256" key="5">
    <source>
        <dbReference type="ARBA" id="ARBA00022448"/>
    </source>
</evidence>
<evidence type="ECO:0000256" key="4">
    <source>
        <dbReference type="ARBA" id="ARBA00017522"/>
    </source>
</evidence>
<name>A0A5B8LP48_9SPHN</name>
<evidence type="ECO:0000313" key="12">
    <source>
        <dbReference type="Proteomes" id="UP000315673"/>
    </source>
</evidence>
<evidence type="ECO:0000256" key="6">
    <source>
        <dbReference type="ARBA" id="ARBA00022475"/>
    </source>
</evidence>
<feature type="transmembrane region" description="Helical" evidence="10">
    <location>
        <begin position="50"/>
        <end position="67"/>
    </location>
</feature>
<organism evidence="11 12">
    <name type="scientific">Sphingomonas panacisoli</name>
    <dbReference type="NCBI Taxonomy" id="1813879"/>
    <lineage>
        <taxon>Bacteria</taxon>
        <taxon>Pseudomonadati</taxon>
        <taxon>Pseudomonadota</taxon>
        <taxon>Alphaproteobacteria</taxon>
        <taxon>Sphingomonadales</taxon>
        <taxon>Sphingomonadaceae</taxon>
        <taxon>Sphingomonas</taxon>
    </lineage>
</organism>
<accession>A0A5B8LP48</accession>
<keyword evidence="5" id="KW-0813">Transport</keyword>
<dbReference type="GO" id="GO:0005886">
    <property type="term" value="C:plasma membrane"/>
    <property type="evidence" value="ECO:0007669"/>
    <property type="project" value="UniProtKB-SubCell"/>
</dbReference>
<evidence type="ECO:0000256" key="7">
    <source>
        <dbReference type="ARBA" id="ARBA00022692"/>
    </source>
</evidence>
<dbReference type="NCBIfam" id="TIGR01528">
    <property type="entry name" value="NMN_trans_PnuC"/>
    <property type="match status" value="1"/>
</dbReference>
<dbReference type="Pfam" id="PF04973">
    <property type="entry name" value="NMN_transporter"/>
    <property type="match status" value="1"/>
</dbReference>
<keyword evidence="8 10" id="KW-1133">Transmembrane helix</keyword>
<keyword evidence="9 10" id="KW-0472">Membrane</keyword>
<keyword evidence="7 10" id="KW-0812">Transmembrane</keyword>
<protein>
    <recommendedName>
        <fullName evidence="4">Nicotinamide riboside transporter PnuC</fullName>
    </recommendedName>
</protein>
<comment type="similarity">
    <text evidence="3">Belongs to the nicotinamide ribonucleoside (NR) uptake permease (TC 4.B.1) family.</text>
</comment>
<reference evidence="11 12" key="1">
    <citation type="submission" date="2019-07" db="EMBL/GenBank/DDBJ databases">
        <title>Full genome sequence of Sphingomonas sp. 4R-6-7(HKS19).</title>
        <authorList>
            <person name="Im W.-T."/>
        </authorList>
    </citation>
    <scope>NUCLEOTIDE SEQUENCE [LARGE SCALE GENOMIC DNA]</scope>
    <source>
        <strain evidence="11 12">HKS19</strain>
    </source>
</reference>
<evidence type="ECO:0000313" key="11">
    <source>
        <dbReference type="EMBL" id="QDZ09172.1"/>
    </source>
</evidence>
<dbReference type="PANTHER" id="PTHR36122:SF2">
    <property type="entry name" value="NICOTINAMIDE RIBOSIDE TRANSPORTER PNUC"/>
    <property type="match status" value="1"/>
</dbReference>
<gene>
    <name evidence="11" type="ORF">FPZ24_11525</name>
</gene>
<keyword evidence="6" id="KW-1003">Cell membrane</keyword>
<dbReference type="Proteomes" id="UP000315673">
    <property type="component" value="Chromosome"/>
</dbReference>
<evidence type="ECO:0000256" key="2">
    <source>
        <dbReference type="ARBA" id="ARBA00004651"/>
    </source>
</evidence>
<feature type="transmembrane region" description="Helical" evidence="10">
    <location>
        <begin position="162"/>
        <end position="179"/>
    </location>
</feature>
<evidence type="ECO:0000256" key="10">
    <source>
        <dbReference type="SAM" id="Phobius"/>
    </source>
</evidence>
<keyword evidence="12" id="KW-1185">Reference proteome</keyword>
<dbReference type="OrthoDB" id="9791248at2"/>
<dbReference type="EMBL" id="CP042306">
    <property type="protein sequence ID" value="QDZ09172.1"/>
    <property type="molecule type" value="Genomic_DNA"/>
</dbReference>
<dbReference type="PANTHER" id="PTHR36122">
    <property type="entry name" value="NICOTINAMIDE RIBOSIDE TRANSPORTER PNUC"/>
    <property type="match status" value="1"/>
</dbReference>
<sequence>MSPIEGVAAVLVLINVWLVARRSIWNYAFGIAGVVIYGWVFFHAKLYSDMLLQVFFLVLNIYGLVQWRRSQAETGEVVVERLGIGRRFVWAAGIIVAVAMWGWLMDTYTDAALPYWDASVAMTSVAAQMLMAWRKLENWWLWIAANILSIGLYAAKSLWITMGLYVLLLGLAIWGLARWRAARQVRPA</sequence>
<evidence type="ECO:0000256" key="9">
    <source>
        <dbReference type="ARBA" id="ARBA00023136"/>
    </source>
</evidence>
<comment type="function">
    <text evidence="1">Required for nicotinamide riboside transport across the inner membrane.</text>
</comment>
<comment type="subcellular location">
    <subcellularLocation>
        <location evidence="2">Cell membrane</location>
        <topology evidence="2">Multi-pass membrane protein</topology>
    </subcellularLocation>
</comment>
<dbReference type="KEGG" id="spai:FPZ24_11525"/>